<accession>A0A7J5ZF46</accession>
<sequence>MAHVGRSEVSQSLSQLSDLLLSLHQILGQPSYPQSQPSSAALQLPQALRDPCISRGEFRDSLAELLDGLSVAFGRVAEILDPVDAVGQHVPDAFDHAVLHLRGFVFQLRHLSQQRLQLRAQALHPAHRRQAALELSPFLVQPRGPLLQPAHVLLQTLQLGPQSPPLTLETLQHQLDALTLKQDRQHIDSRTRQLHALLRPAQVPSQPQDGAHRVLHLGQVLLTLLGPGDVLLQLGVELGLPLGQAADFLLQVVDLLGVPVQMFLRSLGIVPLCALHSSGVPLGAVLELLQFLRQRPGLPLGLVDPLRGSGMSFPGLRLEGGQVGGDGGQTHLPRLRHVQEVAADRLQVAGGRVLIVLHHRDSSMEGGDVLLETCCQGDGGERLLQVVLRGVRNEDYKADLELKDPPSSSSSVKRRPLEVLAPWGLSCWMMCMSEIFTGQSQGWNAEKEEGKFKKISQLVLLLSFIVVESFDGDRDDRRSRLVFERIAVTVGRERVTTCVFI</sequence>
<proteinExistence type="predicted"/>
<dbReference type="AlphaFoldDB" id="A0A7J5ZF46"/>
<dbReference type="EMBL" id="JAAKFY010000003">
    <property type="protein sequence ID" value="KAF3859257.1"/>
    <property type="molecule type" value="Genomic_DNA"/>
</dbReference>
<gene>
    <name evidence="1" type="ORF">F7725_021656</name>
</gene>
<reference evidence="1 2" key="1">
    <citation type="submission" date="2020-03" db="EMBL/GenBank/DDBJ databases">
        <title>Dissostichus mawsoni Genome sequencing and assembly.</title>
        <authorList>
            <person name="Park H."/>
        </authorList>
    </citation>
    <scope>NUCLEOTIDE SEQUENCE [LARGE SCALE GENOMIC DNA]</scope>
    <source>
        <strain evidence="1">DM0001</strain>
        <tissue evidence="1">Muscle</tissue>
    </source>
</reference>
<organism evidence="1 2">
    <name type="scientific">Dissostichus mawsoni</name>
    <name type="common">Antarctic cod</name>
    <dbReference type="NCBI Taxonomy" id="36200"/>
    <lineage>
        <taxon>Eukaryota</taxon>
        <taxon>Metazoa</taxon>
        <taxon>Chordata</taxon>
        <taxon>Craniata</taxon>
        <taxon>Vertebrata</taxon>
        <taxon>Euteleostomi</taxon>
        <taxon>Actinopterygii</taxon>
        <taxon>Neopterygii</taxon>
        <taxon>Teleostei</taxon>
        <taxon>Neoteleostei</taxon>
        <taxon>Acanthomorphata</taxon>
        <taxon>Eupercaria</taxon>
        <taxon>Perciformes</taxon>
        <taxon>Notothenioidei</taxon>
        <taxon>Nototheniidae</taxon>
        <taxon>Dissostichus</taxon>
    </lineage>
</organism>
<dbReference type="Proteomes" id="UP000518266">
    <property type="component" value="Unassembled WGS sequence"/>
</dbReference>
<keyword evidence="2" id="KW-1185">Reference proteome</keyword>
<protein>
    <submittedName>
        <fullName evidence="1">Uncharacterized protein</fullName>
    </submittedName>
</protein>
<comment type="caution">
    <text evidence="1">The sequence shown here is derived from an EMBL/GenBank/DDBJ whole genome shotgun (WGS) entry which is preliminary data.</text>
</comment>
<evidence type="ECO:0000313" key="2">
    <source>
        <dbReference type="Proteomes" id="UP000518266"/>
    </source>
</evidence>
<name>A0A7J5ZF46_DISMA</name>
<evidence type="ECO:0000313" key="1">
    <source>
        <dbReference type="EMBL" id="KAF3859257.1"/>
    </source>
</evidence>